<protein>
    <submittedName>
        <fullName evidence="1">Uncharacterized protein</fullName>
    </submittedName>
</protein>
<dbReference type="EMBL" id="JAYMYR010000009">
    <property type="protein sequence ID" value="KAK7341015.1"/>
    <property type="molecule type" value="Genomic_DNA"/>
</dbReference>
<evidence type="ECO:0000313" key="2">
    <source>
        <dbReference type="Proteomes" id="UP001374584"/>
    </source>
</evidence>
<accession>A0AAN9QKK4</accession>
<evidence type="ECO:0000313" key="1">
    <source>
        <dbReference type="EMBL" id="KAK7341015.1"/>
    </source>
</evidence>
<sequence length="99" mass="11107">MEGNHRLPYIISEYVENKFCKIRIHISQSLGHPGPWDLPFNCSPLFPLSSISTPGNNSFIGATAREVAPAALYSLLLQAFHATEEKPRDFFLCLVNRGF</sequence>
<gene>
    <name evidence="1" type="ORF">VNO80_23939</name>
</gene>
<proteinExistence type="predicted"/>
<comment type="caution">
    <text evidence="1">The sequence shown here is derived from an EMBL/GenBank/DDBJ whole genome shotgun (WGS) entry which is preliminary data.</text>
</comment>
<dbReference type="Proteomes" id="UP001374584">
    <property type="component" value="Unassembled WGS sequence"/>
</dbReference>
<organism evidence="1 2">
    <name type="scientific">Phaseolus coccineus</name>
    <name type="common">Scarlet runner bean</name>
    <name type="synonym">Phaseolus multiflorus</name>
    <dbReference type="NCBI Taxonomy" id="3886"/>
    <lineage>
        <taxon>Eukaryota</taxon>
        <taxon>Viridiplantae</taxon>
        <taxon>Streptophyta</taxon>
        <taxon>Embryophyta</taxon>
        <taxon>Tracheophyta</taxon>
        <taxon>Spermatophyta</taxon>
        <taxon>Magnoliopsida</taxon>
        <taxon>eudicotyledons</taxon>
        <taxon>Gunneridae</taxon>
        <taxon>Pentapetalae</taxon>
        <taxon>rosids</taxon>
        <taxon>fabids</taxon>
        <taxon>Fabales</taxon>
        <taxon>Fabaceae</taxon>
        <taxon>Papilionoideae</taxon>
        <taxon>50 kb inversion clade</taxon>
        <taxon>NPAAA clade</taxon>
        <taxon>indigoferoid/millettioid clade</taxon>
        <taxon>Phaseoleae</taxon>
        <taxon>Phaseolus</taxon>
    </lineage>
</organism>
<name>A0AAN9QKK4_PHACN</name>
<reference evidence="1 2" key="1">
    <citation type="submission" date="2024-01" db="EMBL/GenBank/DDBJ databases">
        <title>The genomes of 5 underutilized Papilionoideae crops provide insights into root nodulation and disease resistanc.</title>
        <authorList>
            <person name="Jiang F."/>
        </authorList>
    </citation>
    <scope>NUCLEOTIDE SEQUENCE [LARGE SCALE GENOMIC DNA]</scope>
    <source>
        <strain evidence="1">JINMINGXINNONG_FW02</strain>
        <tissue evidence="1">Leaves</tissue>
    </source>
</reference>
<dbReference type="AlphaFoldDB" id="A0AAN9QKK4"/>
<keyword evidence="2" id="KW-1185">Reference proteome</keyword>